<dbReference type="InterPro" id="IPR010131">
    <property type="entry name" value="MdtP/NodT-like"/>
</dbReference>
<evidence type="ECO:0000256" key="2">
    <source>
        <dbReference type="RuleBase" id="RU362097"/>
    </source>
</evidence>
<evidence type="ECO:0000256" key="1">
    <source>
        <dbReference type="ARBA" id="ARBA00007613"/>
    </source>
</evidence>
<dbReference type="NCBIfam" id="TIGR01845">
    <property type="entry name" value="outer_NodT"/>
    <property type="match status" value="1"/>
</dbReference>
<proteinExistence type="inferred from homology"/>
<keyword evidence="2" id="KW-0732">Signal</keyword>
<dbReference type="RefSeq" id="WP_161039884.1">
    <property type="nucleotide sequence ID" value="NZ_WWCM01000009.1"/>
</dbReference>
<comment type="similarity">
    <text evidence="1 2">Belongs to the outer membrane factor (OMF) (TC 1.B.17) family.</text>
</comment>
<accession>A0ABW9VLQ8</accession>
<dbReference type="SUPFAM" id="SSF56954">
    <property type="entry name" value="Outer membrane efflux proteins (OEP)"/>
    <property type="match status" value="1"/>
</dbReference>
<feature type="signal peptide" evidence="2">
    <location>
        <begin position="1"/>
        <end position="22"/>
    </location>
</feature>
<dbReference type="Pfam" id="PF02321">
    <property type="entry name" value="OEP"/>
    <property type="match status" value="2"/>
</dbReference>
<sequence>MKPRLYLLLAASVLLLAGCAAGPDYQRPALALPTRYTADDQQLAGRLQLQQQIRQNWWHVFGSPELDALIEQAWQHNAGIASAQANLRAAQENVAAQQGYFYPTVQLGYSPSRTKLAGNQGGNSPGVQGNGSVISTTQNTPASQGGTAPYNAPVIYNFHTAQLSVAYTPDVFGASRRQLESVQAQQEYQRYQLQAAYLTLASNLVAAAIQDGLLRELLELDQQIVAAAQRTLALVQRQHQAGYASALELASARNALAQTQQALPPLRRQLEQNRDLLRLLTGLSVEQELPAFRLASFRLPQQLPLALPSQLLEQRPDIRAAEAQLKAASAQVGVARAARLPQFTMSANAGGAASEFGQMFWNSGQFFALGASITQTLFDGATLQHRERAAEASLQAAAADYRTAVATALQNVADVLHAIDSDVAAVQSATDAASAAQATLQLCQRQHAAGALDQTALLLAQQNQWQSQQQLAQARASQLGNAAALYQALGGSWQSPQRSKEQP</sequence>
<dbReference type="PROSITE" id="PS51257">
    <property type="entry name" value="PROKAR_LIPOPROTEIN"/>
    <property type="match status" value="1"/>
</dbReference>
<dbReference type="Gene3D" id="1.20.1600.10">
    <property type="entry name" value="Outer membrane efflux proteins (OEP)"/>
    <property type="match status" value="1"/>
</dbReference>
<keyword evidence="2" id="KW-0564">Palmitate</keyword>
<dbReference type="EMBL" id="WWCM01000009">
    <property type="protein sequence ID" value="MYM40544.1"/>
    <property type="molecule type" value="Genomic_DNA"/>
</dbReference>
<dbReference type="InterPro" id="IPR003423">
    <property type="entry name" value="OMP_efflux"/>
</dbReference>
<feature type="region of interest" description="Disordered" evidence="3">
    <location>
        <begin position="119"/>
        <end position="145"/>
    </location>
</feature>
<dbReference type="Gene3D" id="2.20.200.10">
    <property type="entry name" value="Outer membrane efflux proteins (OEP)"/>
    <property type="match status" value="1"/>
</dbReference>
<evidence type="ECO:0000313" key="4">
    <source>
        <dbReference type="EMBL" id="MYM40544.1"/>
    </source>
</evidence>
<dbReference type="PANTHER" id="PTHR30203:SF33">
    <property type="entry name" value="BLR4455 PROTEIN"/>
    <property type="match status" value="1"/>
</dbReference>
<keyword evidence="5" id="KW-1185">Reference proteome</keyword>
<comment type="caution">
    <text evidence="4">The sequence shown here is derived from an EMBL/GenBank/DDBJ whole genome shotgun (WGS) entry which is preliminary data.</text>
</comment>
<name>A0ABW9VLQ8_9BURK</name>
<evidence type="ECO:0000256" key="3">
    <source>
        <dbReference type="SAM" id="MobiDB-lite"/>
    </source>
</evidence>
<keyword evidence="2" id="KW-0812">Transmembrane</keyword>
<dbReference type="PANTHER" id="PTHR30203">
    <property type="entry name" value="OUTER MEMBRANE CATION EFFLUX PROTEIN"/>
    <property type="match status" value="1"/>
</dbReference>
<organism evidence="4 5">
    <name type="scientific">Duganella qianjiadongensis</name>
    <dbReference type="NCBI Taxonomy" id="2692176"/>
    <lineage>
        <taxon>Bacteria</taxon>
        <taxon>Pseudomonadati</taxon>
        <taxon>Pseudomonadota</taxon>
        <taxon>Betaproteobacteria</taxon>
        <taxon>Burkholderiales</taxon>
        <taxon>Oxalobacteraceae</taxon>
        <taxon>Telluria group</taxon>
        <taxon>Duganella</taxon>
    </lineage>
</organism>
<comment type="subcellular location">
    <subcellularLocation>
        <location evidence="2">Cell membrane</location>
        <topology evidence="2">Lipid-anchor</topology>
    </subcellularLocation>
</comment>
<reference evidence="4 5" key="1">
    <citation type="submission" date="2019-12" db="EMBL/GenBank/DDBJ databases">
        <title>Novel species isolated from a subtropical stream in China.</title>
        <authorList>
            <person name="Lu H."/>
        </authorList>
    </citation>
    <scope>NUCLEOTIDE SEQUENCE [LARGE SCALE GENOMIC DNA]</scope>
    <source>
        <strain evidence="4 5">CY13W</strain>
    </source>
</reference>
<protein>
    <submittedName>
        <fullName evidence="4">Efflux transporter outer membrane subunit</fullName>
    </submittedName>
</protein>
<dbReference type="Proteomes" id="UP000478090">
    <property type="component" value="Unassembled WGS sequence"/>
</dbReference>
<keyword evidence="2" id="KW-0472">Membrane</keyword>
<evidence type="ECO:0000313" key="5">
    <source>
        <dbReference type="Proteomes" id="UP000478090"/>
    </source>
</evidence>
<feature type="compositionally biased region" description="Polar residues" evidence="3">
    <location>
        <begin position="125"/>
        <end position="145"/>
    </location>
</feature>
<keyword evidence="2" id="KW-0449">Lipoprotein</keyword>
<keyword evidence="2" id="KW-1134">Transmembrane beta strand</keyword>
<gene>
    <name evidence="4" type="ORF">GTP27_14540</name>
</gene>
<feature type="chain" id="PRO_5044977581" evidence="2">
    <location>
        <begin position="23"/>
        <end position="503"/>
    </location>
</feature>